<reference evidence="2 3" key="1">
    <citation type="submission" date="2019-02" db="EMBL/GenBank/DDBJ databases">
        <title>Deep-cultivation of Planctomycetes and their phenomic and genomic characterization uncovers novel biology.</title>
        <authorList>
            <person name="Wiegand S."/>
            <person name="Jogler M."/>
            <person name="Boedeker C."/>
            <person name="Pinto D."/>
            <person name="Vollmers J."/>
            <person name="Rivas-Marin E."/>
            <person name="Kohn T."/>
            <person name="Peeters S.H."/>
            <person name="Heuer A."/>
            <person name="Rast P."/>
            <person name="Oberbeckmann S."/>
            <person name="Bunk B."/>
            <person name="Jeske O."/>
            <person name="Meyerdierks A."/>
            <person name="Storesund J.E."/>
            <person name="Kallscheuer N."/>
            <person name="Luecker S."/>
            <person name="Lage O.M."/>
            <person name="Pohl T."/>
            <person name="Merkel B.J."/>
            <person name="Hornburger P."/>
            <person name="Mueller R.-W."/>
            <person name="Bruemmer F."/>
            <person name="Labrenz M."/>
            <person name="Spormann A.M."/>
            <person name="Op den Camp H."/>
            <person name="Overmann J."/>
            <person name="Amann R."/>
            <person name="Jetten M.S.M."/>
            <person name="Mascher T."/>
            <person name="Medema M.H."/>
            <person name="Devos D.P."/>
            <person name="Kaster A.-K."/>
            <person name="Ovreas L."/>
            <person name="Rohde M."/>
            <person name="Galperin M.Y."/>
            <person name="Jogler C."/>
        </authorList>
    </citation>
    <scope>NUCLEOTIDE SEQUENCE [LARGE SCALE GENOMIC DNA]</scope>
    <source>
        <strain evidence="2 3">Pan189</strain>
    </source>
</reference>
<name>A0A517R3C6_9PLAN</name>
<dbReference type="KEGG" id="svp:Pan189_27810"/>
<dbReference type="EMBL" id="CP036268">
    <property type="protein sequence ID" value="QDT38388.1"/>
    <property type="molecule type" value="Genomic_DNA"/>
</dbReference>
<feature type="region of interest" description="Disordered" evidence="1">
    <location>
        <begin position="1"/>
        <end position="34"/>
    </location>
</feature>
<evidence type="ECO:0000313" key="2">
    <source>
        <dbReference type="EMBL" id="QDT38388.1"/>
    </source>
</evidence>
<evidence type="ECO:0000313" key="3">
    <source>
        <dbReference type="Proteomes" id="UP000317318"/>
    </source>
</evidence>
<evidence type="ECO:0000256" key="1">
    <source>
        <dbReference type="SAM" id="MobiDB-lite"/>
    </source>
</evidence>
<sequence>MNKPPSSLRKHHACGTLTTLLPPENAPESAPPERHPLVPLLNQLCEELQLFRELIEDLRVDIRYVLDNDLGQPEPVRKSSVPARPALTLFDPGDAVEFRHEGRDVFGEIVSVDDANNRAMVQLIPSMEQVTVCQDDLRHAERVGLKRRAAAKCENTSVGSADEVLAESPQGSLF</sequence>
<organism evidence="2 3">
    <name type="scientific">Stratiformator vulcanicus</name>
    <dbReference type="NCBI Taxonomy" id="2527980"/>
    <lineage>
        <taxon>Bacteria</taxon>
        <taxon>Pseudomonadati</taxon>
        <taxon>Planctomycetota</taxon>
        <taxon>Planctomycetia</taxon>
        <taxon>Planctomycetales</taxon>
        <taxon>Planctomycetaceae</taxon>
        <taxon>Stratiformator</taxon>
    </lineage>
</organism>
<protein>
    <submittedName>
        <fullName evidence="2">Uncharacterized protein</fullName>
    </submittedName>
</protein>
<dbReference type="Proteomes" id="UP000317318">
    <property type="component" value="Chromosome"/>
</dbReference>
<proteinExistence type="predicted"/>
<keyword evidence="3" id="KW-1185">Reference proteome</keyword>
<accession>A0A517R3C6</accession>
<gene>
    <name evidence="2" type="ORF">Pan189_27810</name>
</gene>
<dbReference type="AlphaFoldDB" id="A0A517R3C6"/>